<dbReference type="EMBL" id="CP163443">
    <property type="protein sequence ID" value="XDQ51044.1"/>
    <property type="molecule type" value="Genomic_DNA"/>
</dbReference>
<gene>
    <name evidence="2" type="ORF">AB5J53_04820</name>
</gene>
<sequence length="224" mass="22409">MSTTSVPAPVARAKATITGWLLLAGGTAFLVGGGMHPRVDAPDGGAKERLRIMFEDGGWYPSQALMLAGTACIAAALITLVRRRLPAGAPSVRYAAMVAAVGAALASVALLVHLLAAGEADRLVGGGATPITDTLVVVDTIAIPLFGLAIAALALAGALTRSLGNVVVAIPGVVGGVGYAFAAGTILISDRLDGLFPTAIGIALWAAAVGVQQLLRERRATVTA</sequence>
<accession>A0AB39R8B1</accession>
<feature type="transmembrane region" description="Helical" evidence="1">
    <location>
        <begin position="136"/>
        <end position="159"/>
    </location>
</feature>
<protein>
    <recommendedName>
        <fullName evidence="3">DUF4386 domain-containing protein</fullName>
    </recommendedName>
</protein>
<reference evidence="2" key="1">
    <citation type="submission" date="2024-07" db="EMBL/GenBank/DDBJ databases">
        <authorList>
            <person name="Yu S.T."/>
        </authorList>
    </citation>
    <scope>NUCLEOTIDE SEQUENCE</scope>
    <source>
        <strain evidence="2">R41</strain>
    </source>
</reference>
<proteinExistence type="predicted"/>
<dbReference type="AlphaFoldDB" id="A0AB39R8B1"/>
<feature type="transmembrane region" description="Helical" evidence="1">
    <location>
        <begin position="59"/>
        <end position="82"/>
    </location>
</feature>
<feature type="transmembrane region" description="Helical" evidence="1">
    <location>
        <begin position="194"/>
        <end position="215"/>
    </location>
</feature>
<evidence type="ECO:0000313" key="2">
    <source>
        <dbReference type="EMBL" id="XDQ51044.1"/>
    </source>
</evidence>
<feature type="transmembrane region" description="Helical" evidence="1">
    <location>
        <begin position="94"/>
        <end position="116"/>
    </location>
</feature>
<evidence type="ECO:0008006" key="3">
    <source>
        <dbReference type="Google" id="ProtNLM"/>
    </source>
</evidence>
<name>A0AB39R8B1_9ACTN</name>
<organism evidence="2">
    <name type="scientific">Streptomyces sp. R41</name>
    <dbReference type="NCBI Taxonomy" id="3238632"/>
    <lineage>
        <taxon>Bacteria</taxon>
        <taxon>Bacillati</taxon>
        <taxon>Actinomycetota</taxon>
        <taxon>Actinomycetes</taxon>
        <taxon>Kitasatosporales</taxon>
        <taxon>Streptomycetaceae</taxon>
        <taxon>Streptomyces</taxon>
    </lineage>
</organism>
<feature type="transmembrane region" description="Helical" evidence="1">
    <location>
        <begin position="20"/>
        <end position="39"/>
    </location>
</feature>
<dbReference type="RefSeq" id="WP_369244385.1">
    <property type="nucleotide sequence ID" value="NZ_CP163443.1"/>
</dbReference>
<feature type="transmembrane region" description="Helical" evidence="1">
    <location>
        <begin position="166"/>
        <end position="188"/>
    </location>
</feature>
<evidence type="ECO:0000256" key="1">
    <source>
        <dbReference type="SAM" id="Phobius"/>
    </source>
</evidence>
<keyword evidence="1" id="KW-0812">Transmembrane</keyword>
<keyword evidence="1" id="KW-0472">Membrane</keyword>
<keyword evidence="1" id="KW-1133">Transmembrane helix</keyword>